<accession>A0AA40YRH8</accession>
<sequence length="59" mass="6849">MMKFNRLDTGFLIGNEVPNVDKISQIIKGETYYLVPSDRSIRRNDLRALVQEHPETLTD</sequence>
<dbReference type="RefSeq" id="WP_135388011.1">
    <property type="nucleotide sequence ID" value="NZ_ALXH01000100.1"/>
</dbReference>
<reference evidence="2" key="1">
    <citation type="submission" date="2020-02" db="EMBL/GenBank/DDBJ databases">
        <authorList>
            <person name="Fontana A."/>
            <person name="Patrone V."/>
            <person name="Morelli L."/>
        </authorList>
    </citation>
    <scope>NUCLEOTIDE SEQUENCE</scope>
    <source>
        <strain evidence="1">CCUG 30943</strain>
        <strain evidence="2">CCUG 43002</strain>
    </source>
</reference>
<dbReference type="EMBL" id="JAAOCX010000002">
    <property type="protein sequence ID" value="MBJ7631991.1"/>
    <property type="molecule type" value="Genomic_DNA"/>
</dbReference>
<evidence type="ECO:0000313" key="2">
    <source>
        <dbReference type="EMBL" id="MBJ7639466.1"/>
    </source>
</evidence>
<evidence type="ECO:0000313" key="1">
    <source>
        <dbReference type="EMBL" id="MBJ7631991.1"/>
    </source>
</evidence>
<dbReference type="Proteomes" id="UP000808038">
    <property type="component" value="Unassembled WGS sequence"/>
</dbReference>
<dbReference type="AlphaFoldDB" id="A0AA40YRH8"/>
<organism evidence="2 3">
    <name type="scientific">Weissella confusa</name>
    <name type="common">Lactobacillus confusus</name>
    <dbReference type="NCBI Taxonomy" id="1583"/>
    <lineage>
        <taxon>Bacteria</taxon>
        <taxon>Bacillati</taxon>
        <taxon>Bacillota</taxon>
        <taxon>Bacilli</taxon>
        <taxon>Lactobacillales</taxon>
        <taxon>Lactobacillaceae</taxon>
        <taxon>Weissella</taxon>
    </lineage>
</organism>
<name>A0AA40YRH8_WEICO</name>
<gene>
    <name evidence="2" type="ORF">HAU20_08740</name>
    <name evidence="1" type="ORF">HAU43_02575</name>
</gene>
<protein>
    <submittedName>
        <fullName evidence="2">Uncharacterized protein</fullName>
    </submittedName>
</protein>
<evidence type="ECO:0000313" key="3">
    <source>
        <dbReference type="Proteomes" id="UP000728106"/>
    </source>
</evidence>
<keyword evidence="3" id="KW-1185">Reference proteome</keyword>
<reference evidence="2 3" key="2">
    <citation type="journal article" date="2021" name="Int. J. Food Microbiol.">
        <title>Safety demonstration of a microbial species for use in the food chain: Weissella confusa.</title>
        <authorList>
            <person name="Bourdichon F."/>
            <person name="Patrone V."/>
            <person name="Fontana A."/>
            <person name="Milani G."/>
            <person name="Morelli L."/>
        </authorList>
    </citation>
    <scope>NUCLEOTIDE SEQUENCE [LARGE SCALE GENOMIC DNA]</scope>
    <source>
        <strain evidence="1">CCUG 30943</strain>
        <strain evidence="2 3">CCUG 43002</strain>
    </source>
</reference>
<dbReference type="GeneID" id="57978954"/>
<proteinExistence type="predicted"/>
<comment type="caution">
    <text evidence="2">The sequence shown here is derived from an EMBL/GenBank/DDBJ whole genome shotgun (WGS) entry which is preliminary data.</text>
</comment>
<dbReference type="Proteomes" id="UP000728106">
    <property type="component" value="Unassembled WGS sequence"/>
</dbReference>
<dbReference type="EMBL" id="JAAOCP010000010">
    <property type="protein sequence ID" value="MBJ7639466.1"/>
    <property type="molecule type" value="Genomic_DNA"/>
</dbReference>